<dbReference type="EMBL" id="BARW01004566">
    <property type="protein sequence ID" value="GAI64468.1"/>
    <property type="molecule type" value="Genomic_DNA"/>
</dbReference>
<name>X1Q8D5_9ZZZZ</name>
<protein>
    <submittedName>
        <fullName evidence="1">Uncharacterized protein</fullName>
    </submittedName>
</protein>
<organism evidence="1">
    <name type="scientific">marine sediment metagenome</name>
    <dbReference type="NCBI Taxonomy" id="412755"/>
    <lineage>
        <taxon>unclassified sequences</taxon>
        <taxon>metagenomes</taxon>
        <taxon>ecological metagenomes</taxon>
    </lineage>
</organism>
<proteinExistence type="predicted"/>
<accession>X1Q8D5</accession>
<evidence type="ECO:0000313" key="1">
    <source>
        <dbReference type="EMBL" id="GAI64468.1"/>
    </source>
</evidence>
<gene>
    <name evidence="1" type="ORF">S12H4_10602</name>
</gene>
<comment type="caution">
    <text evidence="1">The sequence shown here is derived from an EMBL/GenBank/DDBJ whole genome shotgun (WGS) entry which is preliminary data.</text>
</comment>
<dbReference type="AlphaFoldDB" id="X1Q8D5"/>
<reference evidence="1" key="1">
    <citation type="journal article" date="2014" name="Front. Microbiol.">
        <title>High frequency of phylogenetically diverse reductive dehalogenase-homologous genes in deep subseafloor sedimentary metagenomes.</title>
        <authorList>
            <person name="Kawai M."/>
            <person name="Futagami T."/>
            <person name="Toyoda A."/>
            <person name="Takaki Y."/>
            <person name="Nishi S."/>
            <person name="Hori S."/>
            <person name="Arai W."/>
            <person name="Tsubouchi T."/>
            <person name="Morono Y."/>
            <person name="Uchiyama I."/>
            <person name="Ito T."/>
            <person name="Fujiyama A."/>
            <person name="Inagaki F."/>
            <person name="Takami H."/>
        </authorList>
    </citation>
    <scope>NUCLEOTIDE SEQUENCE</scope>
    <source>
        <strain evidence="1">Expedition CK06-06</strain>
    </source>
</reference>
<sequence>MSSEFSREAYFVYRISSLESARADLGQWYCENGKIDKAAQTVTVEEKPPSFGPGRVL</sequence>